<name>A0A8K0UGE6_9AGAR</name>
<comment type="caution">
    <text evidence="1">The sequence shown here is derived from an EMBL/GenBank/DDBJ whole genome shotgun (WGS) entry which is preliminary data.</text>
</comment>
<dbReference type="Proteomes" id="UP000813824">
    <property type="component" value="Unassembled WGS sequence"/>
</dbReference>
<evidence type="ECO:0000313" key="1">
    <source>
        <dbReference type="EMBL" id="KAH8085959.1"/>
    </source>
</evidence>
<protein>
    <recommendedName>
        <fullName evidence="3">F-box domain-containing protein</fullName>
    </recommendedName>
</protein>
<proteinExistence type="predicted"/>
<dbReference type="OrthoDB" id="2798901at2759"/>
<keyword evidence="2" id="KW-1185">Reference proteome</keyword>
<dbReference type="AlphaFoldDB" id="A0A8K0UGE6"/>
<sequence length="426" mass="48954">MYLLATAFCLLPSRSPQMDKRFSLSRWAALPVEVCENIIEFCWGSTPWRYDDHATLYACALTCRSWYPRSQSLLYRNVLVSSPRALSRLISSLRFRPANGRFILHIRIQSDLEKERNNSWIGLIPLRLMPLAKNIMTVKIMHVSMTLLHPTFLIFMSRFQTVTDLSFRFVVFPTFDFFSRLICAFRSLRRLDLEMVPVSRDDPALLHHVVPRPRDMKLHLEQLSMTSDGRAFLTLVKWLLLTPSPTTLKKLAFTIITDDLKITNSVKRSMVSLLQRCGPRLQELDLNVNQVWIHSPELLFLGWNTKLRSFRLDLDVANSDPNLPSNSTYISFTLNLIGSITSPKLEILVLRFHANAEVNRIVRWDSLDSALLGPTFRNLKTVVVTWIHNAPSRSPSRTPMPSRQSSLDIAIHLPKLHAAGVLKTDH</sequence>
<reference evidence="1" key="1">
    <citation type="journal article" date="2021" name="New Phytol.">
        <title>Evolutionary innovations through gain and loss of genes in the ectomycorrhizal Boletales.</title>
        <authorList>
            <person name="Wu G."/>
            <person name="Miyauchi S."/>
            <person name="Morin E."/>
            <person name="Kuo A."/>
            <person name="Drula E."/>
            <person name="Varga T."/>
            <person name="Kohler A."/>
            <person name="Feng B."/>
            <person name="Cao Y."/>
            <person name="Lipzen A."/>
            <person name="Daum C."/>
            <person name="Hundley H."/>
            <person name="Pangilinan J."/>
            <person name="Johnson J."/>
            <person name="Barry K."/>
            <person name="LaButti K."/>
            <person name="Ng V."/>
            <person name="Ahrendt S."/>
            <person name="Min B."/>
            <person name="Choi I.G."/>
            <person name="Park H."/>
            <person name="Plett J.M."/>
            <person name="Magnuson J."/>
            <person name="Spatafora J.W."/>
            <person name="Nagy L.G."/>
            <person name="Henrissat B."/>
            <person name="Grigoriev I.V."/>
            <person name="Yang Z.L."/>
            <person name="Xu J."/>
            <person name="Martin F.M."/>
        </authorList>
    </citation>
    <scope>NUCLEOTIDE SEQUENCE</scope>
    <source>
        <strain evidence="1">KKN 215</strain>
    </source>
</reference>
<evidence type="ECO:0008006" key="3">
    <source>
        <dbReference type="Google" id="ProtNLM"/>
    </source>
</evidence>
<evidence type="ECO:0000313" key="2">
    <source>
        <dbReference type="Proteomes" id="UP000813824"/>
    </source>
</evidence>
<accession>A0A8K0UGE6</accession>
<dbReference type="EMBL" id="JAEVFJ010000043">
    <property type="protein sequence ID" value="KAH8085959.1"/>
    <property type="molecule type" value="Genomic_DNA"/>
</dbReference>
<gene>
    <name evidence="1" type="ORF">BXZ70DRAFT_555468</name>
</gene>
<organism evidence="1 2">
    <name type="scientific">Cristinia sonorae</name>
    <dbReference type="NCBI Taxonomy" id="1940300"/>
    <lineage>
        <taxon>Eukaryota</taxon>
        <taxon>Fungi</taxon>
        <taxon>Dikarya</taxon>
        <taxon>Basidiomycota</taxon>
        <taxon>Agaricomycotina</taxon>
        <taxon>Agaricomycetes</taxon>
        <taxon>Agaricomycetidae</taxon>
        <taxon>Agaricales</taxon>
        <taxon>Pleurotineae</taxon>
        <taxon>Stephanosporaceae</taxon>
        <taxon>Cristinia</taxon>
    </lineage>
</organism>